<name>A0A084GQF0_METID</name>
<dbReference type="Pfam" id="PF13559">
    <property type="entry name" value="DUF4129"/>
    <property type="match status" value="1"/>
</dbReference>
<keyword evidence="2" id="KW-0812">Transmembrane</keyword>
<reference evidence="4 5" key="1">
    <citation type="journal article" date="2005" name="Int. J. Syst. Evol. Microbiol.">
        <title>Bacillus cibi sp. nov., isolated from jeotgal, a traditional Korean fermented seafood.</title>
        <authorList>
            <person name="Yoon J.H."/>
            <person name="Lee C.H."/>
            <person name="Oh T.K."/>
        </authorList>
    </citation>
    <scope>NUCLEOTIDE SEQUENCE [LARGE SCALE GENOMIC DNA]</scope>
    <source>
        <strain evidence="4 5">DSM 16189</strain>
    </source>
</reference>
<dbReference type="PANTHER" id="PTHR42736:SF1">
    <property type="entry name" value="PROTEIN-GLUTAMINE GAMMA-GLUTAMYLTRANSFERASE"/>
    <property type="match status" value="1"/>
</dbReference>
<gene>
    <name evidence="4" type="ORF">GS18_0214960</name>
</gene>
<evidence type="ECO:0000259" key="3">
    <source>
        <dbReference type="SMART" id="SM00460"/>
    </source>
</evidence>
<feature type="compositionally biased region" description="Polar residues" evidence="1">
    <location>
        <begin position="589"/>
        <end position="598"/>
    </location>
</feature>
<feature type="region of interest" description="Disordered" evidence="1">
    <location>
        <begin position="563"/>
        <end position="598"/>
    </location>
</feature>
<accession>A0A084GQF0</accession>
<feature type="transmembrane region" description="Helical" evidence="2">
    <location>
        <begin position="606"/>
        <end position="626"/>
    </location>
</feature>
<dbReference type="PANTHER" id="PTHR42736">
    <property type="entry name" value="PROTEIN-GLUTAMINE GAMMA-GLUTAMYLTRANSFERASE"/>
    <property type="match status" value="1"/>
</dbReference>
<evidence type="ECO:0000313" key="4">
    <source>
        <dbReference type="EMBL" id="KEZ49562.1"/>
    </source>
</evidence>
<comment type="caution">
    <text evidence="4">The sequence shown here is derived from an EMBL/GenBank/DDBJ whole genome shotgun (WGS) entry which is preliminary data.</text>
</comment>
<protein>
    <recommendedName>
        <fullName evidence="3">Transglutaminase-like domain-containing protein</fullName>
    </recommendedName>
</protein>
<dbReference type="InterPro" id="IPR038765">
    <property type="entry name" value="Papain-like_cys_pep_sf"/>
</dbReference>
<feature type="compositionally biased region" description="Basic and acidic residues" evidence="1">
    <location>
        <begin position="573"/>
        <end position="588"/>
    </location>
</feature>
<feature type="transmembrane region" description="Helical" evidence="2">
    <location>
        <begin position="112"/>
        <end position="133"/>
    </location>
</feature>
<evidence type="ECO:0000256" key="1">
    <source>
        <dbReference type="SAM" id="MobiDB-lite"/>
    </source>
</evidence>
<keyword evidence="2" id="KW-0472">Membrane</keyword>
<dbReference type="AlphaFoldDB" id="A0A084GQF0"/>
<feature type="transmembrane region" description="Helical" evidence="2">
    <location>
        <begin position="9"/>
        <end position="26"/>
    </location>
</feature>
<dbReference type="EMBL" id="JNVC02000010">
    <property type="protein sequence ID" value="KEZ49562.1"/>
    <property type="molecule type" value="Genomic_DNA"/>
</dbReference>
<dbReference type="OrthoDB" id="9804872at2"/>
<dbReference type="SMART" id="SM00460">
    <property type="entry name" value="TGc"/>
    <property type="match status" value="1"/>
</dbReference>
<dbReference type="SUPFAM" id="SSF54001">
    <property type="entry name" value="Cysteine proteinases"/>
    <property type="match status" value="1"/>
</dbReference>
<dbReference type="InterPro" id="IPR021878">
    <property type="entry name" value="TgpA_N"/>
</dbReference>
<feature type="transmembrane region" description="Helical" evidence="2">
    <location>
        <begin position="66"/>
        <end position="92"/>
    </location>
</feature>
<dbReference type="Gene3D" id="3.10.620.30">
    <property type="match status" value="1"/>
</dbReference>
<dbReference type="Proteomes" id="UP000028549">
    <property type="component" value="Unassembled WGS sequence"/>
</dbReference>
<organism evidence="4 5">
    <name type="scientific">Metabacillus indicus</name>
    <name type="common">Bacillus indicus</name>
    <dbReference type="NCBI Taxonomy" id="246786"/>
    <lineage>
        <taxon>Bacteria</taxon>
        <taxon>Bacillati</taxon>
        <taxon>Bacillota</taxon>
        <taxon>Bacilli</taxon>
        <taxon>Bacillales</taxon>
        <taxon>Bacillaceae</taxon>
        <taxon>Metabacillus</taxon>
    </lineage>
</organism>
<dbReference type="InterPro" id="IPR002931">
    <property type="entry name" value="Transglutaminase-like"/>
</dbReference>
<dbReference type="STRING" id="246786.GS18_0214960"/>
<keyword evidence="5" id="KW-1185">Reference proteome</keyword>
<feature type="transmembrane region" description="Helical" evidence="2">
    <location>
        <begin position="164"/>
        <end position="182"/>
    </location>
</feature>
<dbReference type="InterPro" id="IPR025403">
    <property type="entry name" value="TgpA-like_C"/>
</dbReference>
<evidence type="ECO:0000256" key="2">
    <source>
        <dbReference type="SAM" id="Phobius"/>
    </source>
</evidence>
<feature type="transmembrane region" description="Helical" evidence="2">
    <location>
        <begin position="140"/>
        <end position="158"/>
    </location>
</feature>
<dbReference type="Pfam" id="PF11992">
    <property type="entry name" value="TgpA_N"/>
    <property type="match status" value="1"/>
</dbReference>
<proteinExistence type="predicted"/>
<dbReference type="Pfam" id="PF01841">
    <property type="entry name" value="Transglut_core"/>
    <property type="match status" value="1"/>
</dbReference>
<sequence length="727" mass="83718">MSEQFERQTAIFIYYAFAFLLLWEWLRPLQDFTETGNTLVFVLFIGISFFFISIGAKWYTAAAVKIVYILFVQHLLFFEGSLLNPSWIGTFINDIRDNIALMMNASWMDITSPFRTLLFFVLLWLLVYLINYWIVVQKRIMFFFIITLVYVTVLDTFTEYDASIAIVRIVVIGFVLIGLLYLERLRIHERIKRDRYMTVKWVLPLSALIGSAVFVGILAPKAEPQWPDPVPYLTAYGSQDEGPNGGVNKIGYGPNDEQLGGSFVADNTPVFTAVAEDRHYWKVETKDVYTGKGWELSDPEADNVQMDPDEITVLSTEEGTETVPMTASVEIDRRYRYDHIIYPAGVQSVSLPENAILDVNPVSEQMRPRISEDRGYFPPGSYETAYNFPNFKIDELRKVTSNEGLSEEEIARYTQLPEELPQRVRDLALNLTENNGNYYDKAKSIETYLGGSQFSYETTDVAVPRGEEDYVDQFLFETFKGYCDNFSTSMIVLLRAADIPARWVKGYSDGSFVQSLGGSKKEYTVTNNNAHSWVEVYFSGIGWVPFEPTKSFTNPYDFTFNLNTSETPEAETPEQREPEREPVPEDSQKANSDSTSKNPLPFNIQIGSTAFYLILAAAAVIALVLYKTRLRWMPYVILFRYKHRKDEKVYGEAYNALLKQLERYGLKRQDGQTLRDYARYIDSFFDMRDMTQLTASYEKSLYRGDSSKEEWIKSIKLWENLIKKIAS</sequence>
<keyword evidence="2" id="KW-1133">Transmembrane helix</keyword>
<dbReference type="RefSeq" id="WP_029566255.1">
    <property type="nucleotide sequence ID" value="NZ_JNVC02000010.1"/>
</dbReference>
<feature type="transmembrane region" description="Helical" evidence="2">
    <location>
        <begin position="202"/>
        <end position="219"/>
    </location>
</feature>
<feature type="domain" description="Transglutaminase-like" evidence="3">
    <location>
        <begin position="475"/>
        <end position="550"/>
    </location>
</feature>
<evidence type="ECO:0000313" key="5">
    <source>
        <dbReference type="Proteomes" id="UP000028549"/>
    </source>
</evidence>
<dbReference type="InterPro" id="IPR052901">
    <property type="entry name" value="Bact_TGase-like"/>
</dbReference>
<feature type="transmembrane region" description="Helical" evidence="2">
    <location>
        <begin position="38"/>
        <end position="59"/>
    </location>
</feature>